<evidence type="ECO:0000256" key="1">
    <source>
        <dbReference type="ARBA" id="ARBA00004173"/>
    </source>
</evidence>
<evidence type="ECO:0000256" key="7">
    <source>
        <dbReference type="ARBA" id="ARBA00040168"/>
    </source>
</evidence>
<evidence type="ECO:0000313" key="8">
    <source>
        <dbReference type="Ensembl" id="ENSPNYP00000015380.1"/>
    </source>
</evidence>
<evidence type="ECO:0000256" key="4">
    <source>
        <dbReference type="ARBA" id="ARBA00022490"/>
    </source>
</evidence>
<dbReference type="GO" id="GO:0032007">
    <property type="term" value="P:negative regulation of TOR signaling"/>
    <property type="evidence" value="ECO:0007669"/>
    <property type="project" value="TreeGrafter"/>
</dbReference>
<keyword evidence="5" id="KW-0053">Apoptosis</keyword>
<evidence type="ECO:0000256" key="6">
    <source>
        <dbReference type="ARBA" id="ARBA00023128"/>
    </source>
</evidence>
<comment type="subcellular location">
    <subcellularLocation>
        <location evidence="2">Cytoplasm</location>
    </subcellularLocation>
    <subcellularLocation>
        <location evidence="1">Mitochondrion</location>
    </subcellularLocation>
</comment>
<evidence type="ECO:0000256" key="5">
    <source>
        <dbReference type="ARBA" id="ARBA00022703"/>
    </source>
</evidence>
<dbReference type="GO" id="GO:0006915">
    <property type="term" value="P:apoptotic process"/>
    <property type="evidence" value="ECO:0007669"/>
    <property type="project" value="UniProtKB-KW"/>
</dbReference>
<accession>A0A3B4FXM6</accession>
<proteinExistence type="inferred from homology"/>
<dbReference type="Pfam" id="PF07809">
    <property type="entry name" value="RTP801_C"/>
    <property type="match status" value="1"/>
</dbReference>
<reference evidence="8" key="1">
    <citation type="submission" date="2023-09" db="UniProtKB">
        <authorList>
            <consortium name="Ensembl"/>
        </authorList>
    </citation>
    <scope>IDENTIFICATION</scope>
</reference>
<evidence type="ECO:0000256" key="2">
    <source>
        <dbReference type="ARBA" id="ARBA00004496"/>
    </source>
</evidence>
<protein>
    <recommendedName>
        <fullName evidence="7">DNA damage-inducible transcript 4 protein</fullName>
    </recommendedName>
</protein>
<keyword evidence="6" id="KW-0496">Mitochondrion</keyword>
<name>A0A3B4FXM6_9CICH</name>
<organism evidence="8">
    <name type="scientific">Pundamilia nyererei</name>
    <dbReference type="NCBI Taxonomy" id="303518"/>
    <lineage>
        <taxon>Eukaryota</taxon>
        <taxon>Metazoa</taxon>
        <taxon>Chordata</taxon>
        <taxon>Craniata</taxon>
        <taxon>Vertebrata</taxon>
        <taxon>Euteleostomi</taxon>
        <taxon>Actinopterygii</taxon>
        <taxon>Neopterygii</taxon>
        <taxon>Teleostei</taxon>
        <taxon>Neoteleostei</taxon>
        <taxon>Acanthomorphata</taxon>
        <taxon>Ovalentaria</taxon>
        <taxon>Cichlomorphae</taxon>
        <taxon>Cichliformes</taxon>
        <taxon>Cichlidae</taxon>
        <taxon>African cichlids</taxon>
        <taxon>Pseudocrenilabrinae</taxon>
        <taxon>Haplochromini</taxon>
        <taxon>Pundamilia</taxon>
    </lineage>
</organism>
<dbReference type="GO" id="GO:0001666">
    <property type="term" value="P:response to hypoxia"/>
    <property type="evidence" value="ECO:0007669"/>
    <property type="project" value="TreeGrafter"/>
</dbReference>
<dbReference type="GO" id="GO:0071889">
    <property type="term" value="F:14-3-3 protein binding"/>
    <property type="evidence" value="ECO:0007669"/>
    <property type="project" value="TreeGrafter"/>
</dbReference>
<dbReference type="GeneTree" id="ENSGT00530000063652"/>
<sequence>MAATNVKTGGTGPCFRLCITPSPFNKELLGKDCSSNLKGESHTAIYSLLTCSYSFVSGSMTDLSELDISSFFYPLEETLAADVVTAIAHSLSDASHTSLDCSKLILPDCLLHNISQELLHLAAIEPCGLRGALIDLCVDMGKQDSPCTVDQIAVDPSLVPTFHVTLVLRVESSGLWPKVQKLFKSSKPAQTSSSSPKHHDTLKLSTSFRAIKRKLYSSAALLVEEC</sequence>
<dbReference type="Ensembl" id="ENSPNYT00000015776.1">
    <property type="protein sequence ID" value="ENSPNYP00000015380.1"/>
    <property type="gene ID" value="ENSPNYG00000011652.1"/>
</dbReference>
<dbReference type="Gene3D" id="3.90.470.40">
    <property type="entry name" value="RTP801-like"/>
    <property type="match status" value="1"/>
</dbReference>
<dbReference type="STRING" id="303518.ENSPNYP00000015380"/>
<dbReference type="PANTHER" id="PTHR12478:SF7">
    <property type="entry name" value="DNA DAMAGE-INDUCIBLE TRANSCRIPT 4 PROTEIN"/>
    <property type="match status" value="1"/>
</dbReference>
<dbReference type="InterPro" id="IPR038281">
    <property type="entry name" value="RTP801-like_C_sf"/>
</dbReference>
<dbReference type="PANTHER" id="PTHR12478">
    <property type="entry name" value="DNA-DAMAGE-INDUCIBLE TRANSCRIPT 4 PROTEIN DDIT4"/>
    <property type="match status" value="1"/>
</dbReference>
<keyword evidence="4" id="KW-0963">Cytoplasm</keyword>
<dbReference type="AlphaFoldDB" id="A0A3B4FXM6"/>
<evidence type="ECO:0000256" key="3">
    <source>
        <dbReference type="ARBA" id="ARBA00010670"/>
    </source>
</evidence>
<comment type="similarity">
    <text evidence="3">Belongs to the DDIT4 family.</text>
</comment>
<gene>
    <name evidence="8" type="primary">DDIT4</name>
</gene>
<dbReference type="InterPro" id="IPR012918">
    <property type="entry name" value="RTP801-like"/>
</dbReference>
<dbReference type="GO" id="GO:0005739">
    <property type="term" value="C:mitochondrion"/>
    <property type="evidence" value="ECO:0007669"/>
    <property type="project" value="UniProtKB-SubCell"/>
</dbReference>